<feature type="compositionally biased region" description="Low complexity" evidence="1">
    <location>
        <begin position="161"/>
        <end position="185"/>
    </location>
</feature>
<evidence type="ECO:0000313" key="3">
    <source>
        <dbReference type="Proteomes" id="UP000215914"/>
    </source>
</evidence>
<reference evidence="2" key="1">
    <citation type="journal article" date="2017" name="Nature">
        <title>The sunflower genome provides insights into oil metabolism, flowering and Asterid evolution.</title>
        <authorList>
            <person name="Badouin H."/>
            <person name="Gouzy J."/>
            <person name="Grassa C.J."/>
            <person name="Murat F."/>
            <person name="Staton S.E."/>
            <person name="Cottret L."/>
            <person name="Lelandais-Briere C."/>
            <person name="Owens G.L."/>
            <person name="Carrere S."/>
            <person name="Mayjonade B."/>
            <person name="Legrand L."/>
            <person name="Gill N."/>
            <person name="Kane N.C."/>
            <person name="Bowers J.E."/>
            <person name="Hubner S."/>
            <person name="Bellec A."/>
            <person name="Berard A."/>
            <person name="Berges H."/>
            <person name="Blanchet N."/>
            <person name="Boniface M.C."/>
            <person name="Brunel D."/>
            <person name="Catrice O."/>
            <person name="Chaidir N."/>
            <person name="Claudel C."/>
            <person name="Donnadieu C."/>
            <person name="Faraut T."/>
            <person name="Fievet G."/>
            <person name="Helmstetter N."/>
            <person name="King M."/>
            <person name="Knapp S.J."/>
            <person name="Lai Z."/>
            <person name="Le Paslier M.C."/>
            <person name="Lippi Y."/>
            <person name="Lorenzon L."/>
            <person name="Mandel J.R."/>
            <person name="Marage G."/>
            <person name="Marchand G."/>
            <person name="Marquand E."/>
            <person name="Bret-Mestries E."/>
            <person name="Morien E."/>
            <person name="Nambeesan S."/>
            <person name="Nguyen T."/>
            <person name="Pegot-Espagnet P."/>
            <person name="Pouilly N."/>
            <person name="Raftis F."/>
            <person name="Sallet E."/>
            <person name="Schiex T."/>
            <person name="Thomas J."/>
            <person name="Vandecasteele C."/>
            <person name="Vares D."/>
            <person name="Vear F."/>
            <person name="Vautrin S."/>
            <person name="Crespi M."/>
            <person name="Mangin B."/>
            <person name="Burke J.M."/>
            <person name="Salse J."/>
            <person name="Munos S."/>
            <person name="Vincourt P."/>
            <person name="Rieseberg L.H."/>
            <person name="Langlade N.B."/>
        </authorList>
    </citation>
    <scope>NUCLEOTIDE SEQUENCE</scope>
    <source>
        <tissue evidence="2">Leaves</tissue>
    </source>
</reference>
<feature type="region of interest" description="Disordered" evidence="1">
    <location>
        <begin position="114"/>
        <end position="197"/>
    </location>
</feature>
<dbReference type="Proteomes" id="UP000215914">
    <property type="component" value="Unassembled WGS sequence"/>
</dbReference>
<name>A0A9K3IXD8_HELAN</name>
<keyword evidence="3" id="KW-1185">Reference proteome</keyword>
<sequence length="197" mass="21633">MAGNDLVGLMVALVLNKPFSISKYIFANMKENKKRTGGRTTGNKFWMYPRFLQMIMNVQHPNLPKADNDILKIDTMIEHSLKIFRGIAVKSHKESDPPRRLICALGKTDYIAPEDDKWRHNDSQSEDEEPELKKKMEEKFGRKDLDSSNSDDDGDDEGSDCGDAGVVGASTAGASAADTAGTSSAGDDEEDTESGDN</sequence>
<comment type="caution">
    <text evidence="2">The sequence shown here is derived from an EMBL/GenBank/DDBJ whole genome shotgun (WGS) entry which is preliminary data.</text>
</comment>
<feature type="compositionally biased region" description="Basic and acidic residues" evidence="1">
    <location>
        <begin position="114"/>
        <end position="123"/>
    </location>
</feature>
<dbReference type="EMBL" id="MNCJ02000320">
    <property type="protein sequence ID" value="KAF5804866.1"/>
    <property type="molecule type" value="Genomic_DNA"/>
</dbReference>
<dbReference type="Gramene" id="mRNA:HanXRQr2_Chr05g0202191">
    <property type="protein sequence ID" value="CDS:HanXRQr2_Chr05g0202191.1"/>
    <property type="gene ID" value="HanXRQr2_Chr05g0202191"/>
</dbReference>
<proteinExistence type="predicted"/>
<gene>
    <name evidence="2" type="ORF">HanXRQr2_Chr05g0202191</name>
</gene>
<evidence type="ECO:0000313" key="2">
    <source>
        <dbReference type="EMBL" id="KAF5804866.1"/>
    </source>
</evidence>
<organism evidence="2 3">
    <name type="scientific">Helianthus annuus</name>
    <name type="common">Common sunflower</name>
    <dbReference type="NCBI Taxonomy" id="4232"/>
    <lineage>
        <taxon>Eukaryota</taxon>
        <taxon>Viridiplantae</taxon>
        <taxon>Streptophyta</taxon>
        <taxon>Embryophyta</taxon>
        <taxon>Tracheophyta</taxon>
        <taxon>Spermatophyta</taxon>
        <taxon>Magnoliopsida</taxon>
        <taxon>eudicotyledons</taxon>
        <taxon>Gunneridae</taxon>
        <taxon>Pentapetalae</taxon>
        <taxon>asterids</taxon>
        <taxon>campanulids</taxon>
        <taxon>Asterales</taxon>
        <taxon>Asteraceae</taxon>
        <taxon>Asteroideae</taxon>
        <taxon>Heliantheae alliance</taxon>
        <taxon>Heliantheae</taxon>
        <taxon>Helianthus</taxon>
    </lineage>
</organism>
<feature type="compositionally biased region" description="Acidic residues" evidence="1">
    <location>
        <begin position="186"/>
        <end position="197"/>
    </location>
</feature>
<accession>A0A9K3IXD8</accession>
<dbReference type="AlphaFoldDB" id="A0A9K3IXD8"/>
<evidence type="ECO:0000256" key="1">
    <source>
        <dbReference type="SAM" id="MobiDB-lite"/>
    </source>
</evidence>
<reference evidence="2" key="2">
    <citation type="submission" date="2020-06" db="EMBL/GenBank/DDBJ databases">
        <title>Helianthus annuus Genome sequencing and assembly Release 2.</title>
        <authorList>
            <person name="Gouzy J."/>
            <person name="Langlade N."/>
            <person name="Munos S."/>
        </authorList>
    </citation>
    <scope>NUCLEOTIDE SEQUENCE</scope>
    <source>
        <tissue evidence="2">Leaves</tissue>
    </source>
</reference>
<protein>
    <submittedName>
        <fullName evidence="2">Uncharacterized protein</fullName>
    </submittedName>
</protein>
<feature type="compositionally biased region" description="Basic and acidic residues" evidence="1">
    <location>
        <begin position="131"/>
        <end position="146"/>
    </location>
</feature>
<feature type="compositionally biased region" description="Acidic residues" evidence="1">
    <location>
        <begin position="149"/>
        <end position="160"/>
    </location>
</feature>